<dbReference type="AlphaFoldDB" id="I1BX09"/>
<name>I1BX09_RHIO9</name>
<evidence type="ECO:0000313" key="1">
    <source>
        <dbReference type="EMBL" id="EIE80739.1"/>
    </source>
</evidence>
<accession>I1BX09</accession>
<organism evidence="1 2">
    <name type="scientific">Rhizopus delemar (strain RA 99-880 / ATCC MYA-4621 / FGSC 9543 / NRRL 43880)</name>
    <name type="common">Mucormycosis agent</name>
    <name type="synonym">Rhizopus arrhizus var. delemar</name>
    <dbReference type="NCBI Taxonomy" id="246409"/>
    <lineage>
        <taxon>Eukaryota</taxon>
        <taxon>Fungi</taxon>
        <taxon>Fungi incertae sedis</taxon>
        <taxon>Mucoromycota</taxon>
        <taxon>Mucoromycotina</taxon>
        <taxon>Mucoromycetes</taxon>
        <taxon>Mucorales</taxon>
        <taxon>Mucorineae</taxon>
        <taxon>Rhizopodaceae</taxon>
        <taxon>Rhizopus</taxon>
    </lineage>
</organism>
<evidence type="ECO:0000313" key="2">
    <source>
        <dbReference type="Proteomes" id="UP000009138"/>
    </source>
</evidence>
<dbReference type="GeneID" id="93612415"/>
<proteinExistence type="predicted"/>
<dbReference type="EMBL" id="CH476734">
    <property type="protein sequence ID" value="EIE80739.1"/>
    <property type="molecule type" value="Genomic_DNA"/>
</dbReference>
<dbReference type="Proteomes" id="UP000009138">
    <property type="component" value="Unassembled WGS sequence"/>
</dbReference>
<protein>
    <submittedName>
        <fullName evidence="1">Uncharacterized protein</fullName>
    </submittedName>
</protein>
<reference evidence="1 2" key="1">
    <citation type="journal article" date="2009" name="PLoS Genet.">
        <title>Genomic analysis of the basal lineage fungus Rhizopus oryzae reveals a whole-genome duplication.</title>
        <authorList>
            <person name="Ma L.-J."/>
            <person name="Ibrahim A.S."/>
            <person name="Skory C."/>
            <person name="Grabherr M.G."/>
            <person name="Burger G."/>
            <person name="Butler M."/>
            <person name="Elias M."/>
            <person name="Idnurm A."/>
            <person name="Lang B.F."/>
            <person name="Sone T."/>
            <person name="Abe A."/>
            <person name="Calvo S.E."/>
            <person name="Corrochano L.M."/>
            <person name="Engels R."/>
            <person name="Fu J."/>
            <person name="Hansberg W."/>
            <person name="Kim J.-M."/>
            <person name="Kodira C.D."/>
            <person name="Koehrsen M.J."/>
            <person name="Liu B."/>
            <person name="Miranda-Saavedra D."/>
            <person name="O'Leary S."/>
            <person name="Ortiz-Castellanos L."/>
            <person name="Poulter R."/>
            <person name="Rodriguez-Romero J."/>
            <person name="Ruiz-Herrera J."/>
            <person name="Shen Y.-Q."/>
            <person name="Zeng Q."/>
            <person name="Galagan J."/>
            <person name="Birren B.W."/>
            <person name="Cuomo C.A."/>
            <person name="Wickes B.L."/>
        </authorList>
    </citation>
    <scope>NUCLEOTIDE SEQUENCE [LARGE SCALE GENOMIC DNA]</scope>
    <source>
        <strain evidence="2">RA 99-880 / ATCC MYA-4621 / FGSC 9543 / NRRL 43880</strain>
    </source>
</reference>
<dbReference type="RefSeq" id="XP_067516135.1">
    <property type="nucleotide sequence ID" value="XM_067660034.1"/>
</dbReference>
<dbReference type="VEuPathDB" id="FungiDB:RO3G_05444"/>
<gene>
    <name evidence="1" type="ORF">RO3G_05444</name>
</gene>
<dbReference type="InParanoid" id="I1BX09"/>
<keyword evidence="2" id="KW-1185">Reference proteome</keyword>
<sequence>MNAPDFTYSPAPSMTYMFKQIKISESSVSSPAEAEEMLQFAASKQYSRLV</sequence>